<dbReference type="EMBL" id="JAADJG010000258">
    <property type="protein sequence ID" value="KAF4450119.1"/>
    <property type="molecule type" value="Genomic_DNA"/>
</dbReference>
<name>A0A8H4NT14_9HYPO</name>
<keyword evidence="1" id="KW-0479">Metal-binding</keyword>
<feature type="region of interest" description="Disordered" evidence="7">
    <location>
        <begin position="1"/>
        <end position="62"/>
    </location>
</feature>
<accession>A0A8H4NT14</accession>
<reference evidence="8" key="1">
    <citation type="submission" date="2020-01" db="EMBL/GenBank/DDBJ databases">
        <title>Identification and distribution of gene clusters putatively required for synthesis of sphingolipid metabolism inhibitors in phylogenetically diverse species of the filamentous fungus Fusarium.</title>
        <authorList>
            <person name="Kim H.-S."/>
            <person name="Busman M."/>
            <person name="Brown D.W."/>
            <person name="Divon H."/>
            <person name="Uhlig S."/>
            <person name="Proctor R.H."/>
        </authorList>
    </citation>
    <scope>NUCLEOTIDE SEQUENCE</scope>
    <source>
        <strain evidence="8">NRRL 53441</strain>
    </source>
</reference>
<evidence type="ECO:0000256" key="7">
    <source>
        <dbReference type="SAM" id="MobiDB-lite"/>
    </source>
</evidence>
<proteinExistence type="predicted"/>
<feature type="compositionally biased region" description="Polar residues" evidence="7">
    <location>
        <begin position="43"/>
        <end position="56"/>
    </location>
</feature>
<evidence type="ECO:0000313" key="9">
    <source>
        <dbReference type="Proteomes" id="UP000605986"/>
    </source>
</evidence>
<dbReference type="GO" id="GO:0003677">
    <property type="term" value="F:DNA binding"/>
    <property type="evidence" value="ECO:0007669"/>
    <property type="project" value="UniProtKB-KW"/>
</dbReference>
<evidence type="ECO:0000256" key="2">
    <source>
        <dbReference type="ARBA" id="ARBA00022833"/>
    </source>
</evidence>
<keyword evidence="4" id="KW-0238">DNA-binding</keyword>
<dbReference type="GO" id="GO:0046872">
    <property type="term" value="F:metal ion binding"/>
    <property type="evidence" value="ECO:0007669"/>
    <property type="project" value="UniProtKB-KW"/>
</dbReference>
<keyword evidence="9" id="KW-1185">Reference proteome</keyword>
<feature type="compositionally biased region" description="Basic residues" evidence="7">
    <location>
        <begin position="17"/>
        <end position="30"/>
    </location>
</feature>
<gene>
    <name evidence="8" type="ORF">F53441_6718</name>
</gene>
<dbReference type="Proteomes" id="UP000605986">
    <property type="component" value="Unassembled WGS sequence"/>
</dbReference>
<keyword evidence="3" id="KW-0805">Transcription regulation</keyword>
<evidence type="ECO:0000313" key="8">
    <source>
        <dbReference type="EMBL" id="KAF4450119.1"/>
    </source>
</evidence>
<dbReference type="Pfam" id="PF11951">
    <property type="entry name" value="Fungal_trans_2"/>
    <property type="match status" value="1"/>
</dbReference>
<evidence type="ECO:0000256" key="4">
    <source>
        <dbReference type="ARBA" id="ARBA00023125"/>
    </source>
</evidence>
<keyword evidence="6" id="KW-0539">Nucleus</keyword>
<dbReference type="AlphaFoldDB" id="A0A8H4NT14"/>
<organism evidence="8 9">
    <name type="scientific">Fusarium austroafricanum</name>
    <dbReference type="NCBI Taxonomy" id="2364996"/>
    <lineage>
        <taxon>Eukaryota</taxon>
        <taxon>Fungi</taxon>
        <taxon>Dikarya</taxon>
        <taxon>Ascomycota</taxon>
        <taxon>Pezizomycotina</taxon>
        <taxon>Sordariomycetes</taxon>
        <taxon>Hypocreomycetidae</taxon>
        <taxon>Hypocreales</taxon>
        <taxon>Nectriaceae</taxon>
        <taxon>Fusarium</taxon>
        <taxon>Fusarium concolor species complex</taxon>
    </lineage>
</organism>
<dbReference type="InterPro" id="IPR052360">
    <property type="entry name" value="Transcr_Regulatory_Proteins"/>
</dbReference>
<evidence type="ECO:0000256" key="1">
    <source>
        <dbReference type="ARBA" id="ARBA00022723"/>
    </source>
</evidence>
<comment type="caution">
    <text evidence="8">The sequence shown here is derived from an EMBL/GenBank/DDBJ whole genome shotgun (WGS) entry which is preliminary data.</text>
</comment>
<evidence type="ECO:0000256" key="6">
    <source>
        <dbReference type="ARBA" id="ARBA00023242"/>
    </source>
</evidence>
<dbReference type="PANTHER" id="PTHR36206">
    <property type="entry name" value="ASPERCRYPTIN BIOSYNTHESIS CLUSTER-SPECIFIC TRANSCRIPTION REGULATOR ATNN-RELATED"/>
    <property type="match status" value="1"/>
</dbReference>
<keyword evidence="2" id="KW-0862">Zinc</keyword>
<keyword evidence="5" id="KW-0804">Transcription</keyword>
<dbReference type="InterPro" id="IPR021858">
    <property type="entry name" value="Fun_TF"/>
</dbReference>
<dbReference type="PANTHER" id="PTHR36206:SF12">
    <property type="entry name" value="ASPERCRYPTIN BIOSYNTHESIS CLUSTER-SPECIFIC TRANSCRIPTION REGULATOR ATNN-RELATED"/>
    <property type="match status" value="1"/>
</dbReference>
<evidence type="ECO:0000256" key="3">
    <source>
        <dbReference type="ARBA" id="ARBA00023015"/>
    </source>
</evidence>
<protein>
    <submittedName>
        <fullName evidence="8">Transcriptional regulatory protein-like protein</fullName>
    </submittedName>
</protein>
<dbReference type="OrthoDB" id="2593732at2759"/>
<evidence type="ECO:0000256" key="5">
    <source>
        <dbReference type="ARBA" id="ARBA00023163"/>
    </source>
</evidence>
<sequence>MTIPLEDNPDVGDGSCKPKRRRAFHKKSRQGCKTCKCEGYKDNPNTNKSTPPSTGSLIPPPKLLIPRKNPDEIRSYNYFLEVTGPALSGLFDADFWCRELPKVCVADPALWHAVVALGSVHEACGYGDRTPETKPQYTLCLQQYSAAIATLNEPGSHRAADRWRAVIASTIFTCICVIQGLYKQALVIHTAAGCKLIREMEIEEDANRPQPITRDQHDTISAAPINLRQVKDLLFDFEMLSHSFASGGYSDDQNAATLSRTDSFGYWRFYKSPEISEATSRHLTPGFLFRARRAAESLQNGLVMWWQENRHEIHKLYGSEGVKECYEKLLARQAAHVRSYMELQKALRKFTTYLDLRDHALERSILELVQSTNSLYLLADPALPDPISRRAKMPLIADRIIDLSEKILASSSPSSGKLGLTPSTITSGSLSLVAQTGFSLQSRKRAMELLRRPRLEGFWEPALSASLAEAMWTREAELLDLWKQVESGGECIPIEERPYGYVDEETPLQFRVCSVKLDFLDKKREAVVTLMTQMYEQNGIEPAQRTITW</sequence>